<dbReference type="STRING" id="231916.A0A409W3E3"/>
<dbReference type="PANTHER" id="PTHR38705">
    <property type="entry name" value="PROTEIN RDS1"/>
    <property type="match status" value="1"/>
</dbReference>
<dbReference type="PANTHER" id="PTHR38705:SF1">
    <property type="entry name" value="PROTEIN RDS1"/>
    <property type="match status" value="1"/>
</dbReference>
<protein>
    <recommendedName>
        <fullName evidence="4">Rds1 protein</fullName>
    </recommendedName>
</protein>
<accession>A0A409W3E3</accession>
<organism evidence="2 3">
    <name type="scientific">Gymnopilus dilepis</name>
    <dbReference type="NCBI Taxonomy" id="231916"/>
    <lineage>
        <taxon>Eukaryota</taxon>
        <taxon>Fungi</taxon>
        <taxon>Dikarya</taxon>
        <taxon>Basidiomycota</taxon>
        <taxon>Agaricomycotina</taxon>
        <taxon>Agaricomycetes</taxon>
        <taxon>Agaricomycetidae</taxon>
        <taxon>Agaricales</taxon>
        <taxon>Agaricineae</taxon>
        <taxon>Hymenogastraceae</taxon>
        <taxon>Gymnopilus</taxon>
    </lineage>
</organism>
<dbReference type="InterPro" id="IPR039254">
    <property type="entry name" value="Rds1"/>
</dbReference>
<keyword evidence="1" id="KW-0732">Signal</keyword>
<evidence type="ECO:0008006" key="4">
    <source>
        <dbReference type="Google" id="ProtNLM"/>
    </source>
</evidence>
<dbReference type="InParanoid" id="A0A409W3E3"/>
<feature type="signal peptide" evidence="1">
    <location>
        <begin position="1"/>
        <end position="20"/>
    </location>
</feature>
<keyword evidence="3" id="KW-1185">Reference proteome</keyword>
<dbReference type="AlphaFoldDB" id="A0A409W3E3"/>
<sequence>MKSASSSALILSACAAVSLAAPPPKPFTPPGGLGTNGSLPVYKPLSDFDTQSLVSCDTNYQWLNAVTNGYAHFSVQMVVHQEFIKLDLFHHGLAQFSAQEFEAAGLTADDRFLIEHMADQEVGHAKAISDMLGPNAFSPCTYQYNFTTLEDHTARRVWDVWFLGAPQFAGCGADFVSIESRQQMALRHFEGLFLMPEWFEPEITQSMQWTPLAPYIKSCPVGREIFFAWELPGKQVGWNNSDVTNTTAGEPKFVAWISQLNTTYTPLTNVSGQSGQTIQPSGNISGKDTAAIVNSTMLVAITDANITVAPSNTTALNAHIVAGPACYVAG</sequence>
<reference evidence="2 3" key="1">
    <citation type="journal article" date="2018" name="Evol. Lett.">
        <title>Horizontal gene cluster transfer increased hallucinogenic mushroom diversity.</title>
        <authorList>
            <person name="Reynolds H.T."/>
            <person name="Vijayakumar V."/>
            <person name="Gluck-Thaler E."/>
            <person name="Korotkin H.B."/>
            <person name="Matheny P.B."/>
            <person name="Slot J.C."/>
        </authorList>
    </citation>
    <scope>NUCLEOTIDE SEQUENCE [LARGE SCALE GENOMIC DNA]</scope>
    <source>
        <strain evidence="2 3">SRW20</strain>
    </source>
</reference>
<dbReference type="EMBL" id="NHYE01005429">
    <property type="protein sequence ID" value="PPQ72995.1"/>
    <property type="molecule type" value="Genomic_DNA"/>
</dbReference>
<proteinExistence type="predicted"/>
<dbReference type="OrthoDB" id="2098436at2759"/>
<dbReference type="Pfam" id="PF13668">
    <property type="entry name" value="Ferritin_2"/>
    <property type="match status" value="1"/>
</dbReference>
<dbReference type="Proteomes" id="UP000284706">
    <property type="component" value="Unassembled WGS sequence"/>
</dbReference>
<evidence type="ECO:0000256" key="1">
    <source>
        <dbReference type="SAM" id="SignalP"/>
    </source>
</evidence>
<comment type="caution">
    <text evidence="2">The sequence shown here is derived from an EMBL/GenBank/DDBJ whole genome shotgun (WGS) entry which is preliminary data.</text>
</comment>
<name>A0A409W3E3_9AGAR</name>
<feature type="chain" id="PRO_5019020691" description="Rds1 protein" evidence="1">
    <location>
        <begin position="21"/>
        <end position="330"/>
    </location>
</feature>
<evidence type="ECO:0000313" key="2">
    <source>
        <dbReference type="EMBL" id="PPQ72995.1"/>
    </source>
</evidence>
<evidence type="ECO:0000313" key="3">
    <source>
        <dbReference type="Proteomes" id="UP000284706"/>
    </source>
</evidence>
<gene>
    <name evidence="2" type="ORF">CVT26_014511</name>
</gene>